<dbReference type="PANTHER" id="PTHR33414:SF2">
    <property type="entry name" value="PROTEIN PLASTID MOVEMENT IMPAIRED 1"/>
    <property type="match status" value="1"/>
</dbReference>
<dbReference type="InterPro" id="IPR048972">
    <property type="entry name" value="PMI1_PMIR1-2_C"/>
</dbReference>
<evidence type="ECO:0000313" key="3">
    <source>
        <dbReference type="EMBL" id="GMH15402.1"/>
    </source>
</evidence>
<name>A0AAD3XRZ9_NEPGR</name>
<dbReference type="EMBL" id="BSYO01000015">
    <property type="protein sequence ID" value="GMH15402.1"/>
    <property type="molecule type" value="Genomic_DNA"/>
</dbReference>
<proteinExistence type="predicted"/>
<evidence type="ECO:0000256" key="1">
    <source>
        <dbReference type="SAM" id="MobiDB-lite"/>
    </source>
</evidence>
<sequence>METAVNTSRREWITTGLWMEDEGPLTAEELQPFSMQKIEAMSIDALKIQAKMAEDDDPFDISPLSGQEQNDPLVFSNPT</sequence>
<dbReference type="AlphaFoldDB" id="A0AAD3XRZ9"/>
<gene>
    <name evidence="3" type="ORF">Nepgr_017243</name>
</gene>
<keyword evidence="4" id="KW-1185">Reference proteome</keyword>
<feature type="domain" description="PMI1/PMIR1-2 C-terminal" evidence="2">
    <location>
        <begin position="1"/>
        <end position="62"/>
    </location>
</feature>
<dbReference type="InterPro" id="IPR039614">
    <property type="entry name" value="PMI1-like"/>
</dbReference>
<dbReference type="Proteomes" id="UP001279734">
    <property type="component" value="Unassembled WGS sequence"/>
</dbReference>
<feature type="compositionally biased region" description="Polar residues" evidence="1">
    <location>
        <begin position="64"/>
        <end position="79"/>
    </location>
</feature>
<dbReference type="Pfam" id="PF21745">
    <property type="entry name" value="PMI1_PMIR1-2_C"/>
    <property type="match status" value="1"/>
</dbReference>
<organism evidence="3 4">
    <name type="scientific">Nepenthes gracilis</name>
    <name type="common">Slender pitcher plant</name>
    <dbReference type="NCBI Taxonomy" id="150966"/>
    <lineage>
        <taxon>Eukaryota</taxon>
        <taxon>Viridiplantae</taxon>
        <taxon>Streptophyta</taxon>
        <taxon>Embryophyta</taxon>
        <taxon>Tracheophyta</taxon>
        <taxon>Spermatophyta</taxon>
        <taxon>Magnoliopsida</taxon>
        <taxon>eudicotyledons</taxon>
        <taxon>Gunneridae</taxon>
        <taxon>Pentapetalae</taxon>
        <taxon>Caryophyllales</taxon>
        <taxon>Nepenthaceae</taxon>
        <taxon>Nepenthes</taxon>
    </lineage>
</organism>
<dbReference type="PANTHER" id="PTHR33414">
    <property type="entry name" value="PROTEIN PLASTID MOVEMENT IMPAIRED 1-RELATED 1"/>
    <property type="match status" value="1"/>
</dbReference>
<evidence type="ECO:0000313" key="4">
    <source>
        <dbReference type="Proteomes" id="UP001279734"/>
    </source>
</evidence>
<comment type="caution">
    <text evidence="3">The sequence shown here is derived from an EMBL/GenBank/DDBJ whole genome shotgun (WGS) entry which is preliminary data.</text>
</comment>
<reference evidence="3" key="1">
    <citation type="submission" date="2023-05" db="EMBL/GenBank/DDBJ databases">
        <title>Nepenthes gracilis genome sequencing.</title>
        <authorList>
            <person name="Fukushima K."/>
        </authorList>
    </citation>
    <scope>NUCLEOTIDE SEQUENCE</scope>
    <source>
        <strain evidence="3">SING2019-196</strain>
    </source>
</reference>
<protein>
    <recommendedName>
        <fullName evidence="2">PMI1/PMIR1-2 C-terminal domain-containing protein</fullName>
    </recommendedName>
</protein>
<feature type="region of interest" description="Disordered" evidence="1">
    <location>
        <begin position="54"/>
        <end position="79"/>
    </location>
</feature>
<evidence type="ECO:0000259" key="2">
    <source>
        <dbReference type="Pfam" id="PF21745"/>
    </source>
</evidence>
<accession>A0AAD3XRZ9</accession>